<dbReference type="Proteomes" id="UP001164803">
    <property type="component" value="Chromosome"/>
</dbReference>
<keyword evidence="1 3" id="KW-0238">DNA-binding</keyword>
<dbReference type="InterPro" id="IPR044068">
    <property type="entry name" value="CB"/>
</dbReference>
<dbReference type="InterPro" id="IPR011010">
    <property type="entry name" value="DNA_brk_join_enz"/>
</dbReference>
<dbReference type="EMBL" id="CP104064">
    <property type="protein sequence ID" value="WAH35194.1"/>
    <property type="molecule type" value="Genomic_DNA"/>
</dbReference>
<evidence type="ECO:0000256" key="3">
    <source>
        <dbReference type="PROSITE-ProRule" id="PRU01248"/>
    </source>
</evidence>
<evidence type="ECO:0000256" key="1">
    <source>
        <dbReference type="ARBA" id="ARBA00023125"/>
    </source>
</evidence>
<proteinExistence type="predicted"/>
<name>A0ABY6YX83_9BACL</name>
<gene>
    <name evidence="6" type="ORF">NZD86_12810</name>
</gene>
<keyword evidence="2" id="KW-0233">DNA recombination</keyword>
<sequence>MLSKFFDVTGRFCWEVQADDVNEYQEVLIDTGVSVRTRRGYINTISNFYAFLLSHPEIPMTPLERASGKIQQRIDWKYGVKLSQPVDKWFMPIHSSDDTTVRSALPSRDHLRTLFRFIRQTAERSVKPVIMHRDYAMFSLMYHTGIRQDECRMLDISDVNFEQGVIHVRFGKGSRGSGKRERWVPIVLHGVAEILKIYLTRVRPHFLNSDRSEALFLSERGSRISSATIKRRLQDLIDEANGHGVVVPRFTCHDLRRAFATHHFEDDPTKLEIIRRMLGHEHLATTQRYIRPSQKFLQDSLERWANARLSSLGVDSPDD</sequence>
<keyword evidence="7" id="KW-1185">Reference proteome</keyword>
<dbReference type="InterPro" id="IPR013762">
    <property type="entry name" value="Integrase-like_cat_sf"/>
</dbReference>
<dbReference type="InterPro" id="IPR002104">
    <property type="entry name" value="Integrase_catalytic"/>
</dbReference>
<accession>A0ABY6YX83</accession>
<dbReference type="PANTHER" id="PTHR30349">
    <property type="entry name" value="PHAGE INTEGRASE-RELATED"/>
    <property type="match status" value="1"/>
</dbReference>
<organism evidence="6 7">
    <name type="scientific">Alicyclobacillus dauci</name>
    <dbReference type="NCBI Taxonomy" id="1475485"/>
    <lineage>
        <taxon>Bacteria</taxon>
        <taxon>Bacillati</taxon>
        <taxon>Bacillota</taxon>
        <taxon>Bacilli</taxon>
        <taxon>Bacillales</taxon>
        <taxon>Alicyclobacillaceae</taxon>
        <taxon>Alicyclobacillus</taxon>
    </lineage>
</organism>
<evidence type="ECO:0000313" key="7">
    <source>
        <dbReference type="Proteomes" id="UP001164803"/>
    </source>
</evidence>
<dbReference type="PROSITE" id="PS51900">
    <property type="entry name" value="CB"/>
    <property type="match status" value="1"/>
</dbReference>
<evidence type="ECO:0000313" key="6">
    <source>
        <dbReference type="EMBL" id="WAH35194.1"/>
    </source>
</evidence>
<evidence type="ECO:0000259" key="4">
    <source>
        <dbReference type="PROSITE" id="PS51898"/>
    </source>
</evidence>
<protein>
    <submittedName>
        <fullName evidence="6">Tyrosine-type recombinase/integrase</fullName>
    </submittedName>
</protein>
<dbReference type="Pfam" id="PF00589">
    <property type="entry name" value="Phage_integrase"/>
    <property type="match status" value="1"/>
</dbReference>
<dbReference type="PROSITE" id="PS51898">
    <property type="entry name" value="TYR_RECOMBINASE"/>
    <property type="match status" value="1"/>
</dbReference>
<evidence type="ECO:0000259" key="5">
    <source>
        <dbReference type="PROSITE" id="PS51900"/>
    </source>
</evidence>
<dbReference type="Gene3D" id="1.10.443.10">
    <property type="entry name" value="Intergrase catalytic core"/>
    <property type="match status" value="1"/>
</dbReference>
<dbReference type="InterPro" id="IPR050090">
    <property type="entry name" value="Tyrosine_recombinase_XerCD"/>
</dbReference>
<dbReference type="RefSeq" id="WP_268042177.1">
    <property type="nucleotide sequence ID" value="NZ_CP104064.1"/>
</dbReference>
<dbReference type="SUPFAM" id="SSF56349">
    <property type="entry name" value="DNA breaking-rejoining enzymes"/>
    <property type="match status" value="1"/>
</dbReference>
<feature type="domain" description="Core-binding (CB)" evidence="5">
    <location>
        <begin position="1"/>
        <end position="53"/>
    </location>
</feature>
<evidence type="ECO:0000256" key="2">
    <source>
        <dbReference type="ARBA" id="ARBA00023172"/>
    </source>
</evidence>
<reference evidence="6" key="1">
    <citation type="submission" date="2022-08" db="EMBL/GenBank/DDBJ databases">
        <title>Alicyclobacillus dauci DSM2870, complete genome.</title>
        <authorList>
            <person name="Wang Q."/>
            <person name="Cai R."/>
            <person name="Wang Z."/>
        </authorList>
    </citation>
    <scope>NUCLEOTIDE SEQUENCE</scope>
    <source>
        <strain evidence="6">DSM 28700</strain>
    </source>
</reference>
<feature type="domain" description="Tyr recombinase" evidence="4">
    <location>
        <begin position="104"/>
        <end position="302"/>
    </location>
</feature>